<dbReference type="InterPro" id="IPR016185">
    <property type="entry name" value="PreATP-grasp_dom_sf"/>
</dbReference>
<dbReference type="Gene3D" id="3.90.600.10">
    <property type="entry name" value="Phosphoribosylglycinamide synthetase, C-terminal domain"/>
    <property type="match status" value="1"/>
</dbReference>
<comment type="catalytic activity">
    <reaction evidence="14">
        <text>5-phospho-beta-D-ribosylamine + glycine + ATP = N(1)-(5-phospho-beta-D-ribosyl)glycinamide + ADP + phosphate + H(+)</text>
        <dbReference type="Rhea" id="RHEA:17453"/>
        <dbReference type="ChEBI" id="CHEBI:15378"/>
        <dbReference type="ChEBI" id="CHEBI:30616"/>
        <dbReference type="ChEBI" id="CHEBI:43474"/>
        <dbReference type="ChEBI" id="CHEBI:57305"/>
        <dbReference type="ChEBI" id="CHEBI:58681"/>
        <dbReference type="ChEBI" id="CHEBI:143788"/>
        <dbReference type="ChEBI" id="CHEBI:456216"/>
        <dbReference type="EC" id="6.3.4.13"/>
    </reaction>
</comment>
<proteinExistence type="inferred from homology"/>
<dbReference type="InterPro" id="IPR037123">
    <property type="entry name" value="PRibGlycinamide_synth_C_sf"/>
</dbReference>
<dbReference type="RefSeq" id="WP_119175680.1">
    <property type="nucleotide sequence ID" value="NZ_QXIT01000100.1"/>
</dbReference>
<dbReference type="GO" id="GO:0005524">
    <property type="term" value="F:ATP binding"/>
    <property type="evidence" value="ECO:0007669"/>
    <property type="project" value="UniProtKB-UniRule"/>
</dbReference>
<evidence type="ECO:0000256" key="12">
    <source>
        <dbReference type="ARBA" id="ARBA00042242"/>
    </source>
</evidence>
<dbReference type="Gene3D" id="3.40.50.20">
    <property type="match status" value="1"/>
</dbReference>
<feature type="domain" description="ATP-grasp" evidence="16">
    <location>
        <begin position="107"/>
        <end position="306"/>
    </location>
</feature>
<evidence type="ECO:0000256" key="6">
    <source>
        <dbReference type="ARBA" id="ARBA00022723"/>
    </source>
</evidence>
<dbReference type="Pfam" id="PF02844">
    <property type="entry name" value="GARS_N"/>
    <property type="match status" value="1"/>
</dbReference>
<evidence type="ECO:0000256" key="4">
    <source>
        <dbReference type="ARBA" id="ARBA00013255"/>
    </source>
</evidence>
<dbReference type="Gene3D" id="3.30.470.20">
    <property type="entry name" value="ATP-grasp fold, B domain"/>
    <property type="match status" value="1"/>
</dbReference>
<keyword evidence="8 14" id="KW-0658">Purine biosynthesis</keyword>
<evidence type="ECO:0000256" key="8">
    <source>
        <dbReference type="ARBA" id="ARBA00022755"/>
    </source>
</evidence>
<dbReference type="SUPFAM" id="SSF51246">
    <property type="entry name" value="Rudiment single hybrid motif"/>
    <property type="match status" value="1"/>
</dbReference>
<dbReference type="InterPro" id="IPR011761">
    <property type="entry name" value="ATP-grasp"/>
</dbReference>
<keyword evidence="7 15" id="KW-0547">Nucleotide-binding</keyword>
<dbReference type="InterPro" id="IPR020559">
    <property type="entry name" value="PRibGlycinamide_synth_CS"/>
</dbReference>
<dbReference type="PANTHER" id="PTHR43472">
    <property type="entry name" value="PHOSPHORIBOSYLAMINE--GLYCINE LIGASE"/>
    <property type="match status" value="1"/>
</dbReference>
<evidence type="ECO:0000313" key="17">
    <source>
        <dbReference type="EMBL" id="RIE07578.1"/>
    </source>
</evidence>
<keyword evidence="10" id="KW-0464">Manganese</keyword>
<gene>
    <name evidence="14" type="primary">purD</name>
    <name evidence="17" type="ORF">SMC6_05995</name>
</gene>
<evidence type="ECO:0000256" key="13">
    <source>
        <dbReference type="ARBA" id="ARBA00042864"/>
    </source>
</evidence>
<reference evidence="17 18" key="1">
    <citation type="submission" date="2018-09" db="EMBL/GenBank/DDBJ databases">
        <title>Discovery and Ecogenomic Context for Candidatus Cryosericales, a Global Caldiserica Order Active in Thawing Permafrost.</title>
        <authorList>
            <person name="Martinez M.A."/>
            <person name="Woodcroft B.J."/>
            <person name="Ignacio Espinoza J.C."/>
            <person name="Zayed A."/>
            <person name="Singleton C.M."/>
            <person name="Boyd J."/>
            <person name="Li Y.-F."/>
            <person name="Purvine S."/>
            <person name="Maughan H."/>
            <person name="Hodgkins S.B."/>
            <person name="Anderson D."/>
            <person name="Sederholm M."/>
            <person name="Temperton B."/>
            <person name="Saleska S.R."/>
            <person name="Tyson G.W."/>
            <person name="Rich V.I."/>
        </authorList>
    </citation>
    <scope>NUCLEOTIDE SEQUENCE [LARGE SCALE GENOMIC DNA]</scope>
    <source>
        <strain evidence="17 18">SMC6</strain>
    </source>
</reference>
<dbReference type="InterPro" id="IPR013815">
    <property type="entry name" value="ATP_grasp_subdomain_1"/>
</dbReference>
<name>A0A398D508_9BACT</name>
<dbReference type="InterPro" id="IPR000115">
    <property type="entry name" value="PRibGlycinamide_synth"/>
</dbReference>
<evidence type="ECO:0000259" key="16">
    <source>
        <dbReference type="PROSITE" id="PS50975"/>
    </source>
</evidence>
<evidence type="ECO:0000256" key="10">
    <source>
        <dbReference type="ARBA" id="ARBA00023211"/>
    </source>
</evidence>
<evidence type="ECO:0000256" key="7">
    <source>
        <dbReference type="ARBA" id="ARBA00022741"/>
    </source>
</evidence>
<dbReference type="PROSITE" id="PS50975">
    <property type="entry name" value="ATP_GRASP"/>
    <property type="match status" value="1"/>
</dbReference>
<dbReference type="HAMAP" id="MF_00138">
    <property type="entry name" value="GARS"/>
    <property type="match status" value="1"/>
</dbReference>
<dbReference type="InterPro" id="IPR020561">
    <property type="entry name" value="PRibGlycinamid_synth_ATP-grasp"/>
</dbReference>
<dbReference type="SUPFAM" id="SSF52440">
    <property type="entry name" value="PreATP-grasp domain"/>
    <property type="match status" value="1"/>
</dbReference>
<keyword evidence="6" id="KW-0479">Metal-binding</keyword>
<evidence type="ECO:0000256" key="3">
    <source>
        <dbReference type="ARBA" id="ARBA00005174"/>
    </source>
</evidence>
<dbReference type="InterPro" id="IPR020562">
    <property type="entry name" value="PRibGlycinamide_synth_N"/>
</dbReference>
<evidence type="ECO:0000256" key="14">
    <source>
        <dbReference type="HAMAP-Rule" id="MF_00138"/>
    </source>
</evidence>
<dbReference type="SMART" id="SM01210">
    <property type="entry name" value="GARS_C"/>
    <property type="match status" value="1"/>
</dbReference>
<dbReference type="InterPro" id="IPR020560">
    <property type="entry name" value="PRibGlycinamide_synth_C-dom"/>
</dbReference>
<comment type="caution">
    <text evidence="17">The sequence shown here is derived from an EMBL/GenBank/DDBJ whole genome shotgun (WGS) entry which is preliminary data.</text>
</comment>
<keyword evidence="18" id="KW-1185">Reference proteome</keyword>
<evidence type="ECO:0000256" key="11">
    <source>
        <dbReference type="ARBA" id="ARBA00038345"/>
    </source>
</evidence>
<dbReference type="GO" id="GO:0009113">
    <property type="term" value="P:purine nucleobase biosynthetic process"/>
    <property type="evidence" value="ECO:0007669"/>
    <property type="project" value="InterPro"/>
</dbReference>
<dbReference type="Gene3D" id="3.30.1490.20">
    <property type="entry name" value="ATP-grasp fold, A domain"/>
    <property type="match status" value="1"/>
</dbReference>
<comment type="pathway">
    <text evidence="3 14">Purine metabolism; IMP biosynthesis via de novo pathway; N(1)-(5-phospho-D-ribosyl)glycinamide from 5-phospho-alpha-D-ribose 1-diphosphate: step 2/2.</text>
</comment>
<evidence type="ECO:0000256" key="2">
    <source>
        <dbReference type="ARBA" id="ARBA00001946"/>
    </source>
</evidence>
<dbReference type="GO" id="GO:0004637">
    <property type="term" value="F:phosphoribosylamine-glycine ligase activity"/>
    <property type="evidence" value="ECO:0007669"/>
    <property type="project" value="UniProtKB-UniRule"/>
</dbReference>
<evidence type="ECO:0000256" key="5">
    <source>
        <dbReference type="ARBA" id="ARBA00022598"/>
    </source>
</evidence>
<sequence length="420" mass="43926">MDILIVGSGGREHALAWKIRQSPLVERVWVAPGNAGIAECATCIPLRSDDTSGLAEFAVQHRVGLVVVGPEEPLTKGIADVLRARGLLVVGPGAAGARLEGSKSFAKGFCERHGIPTARGIRCEDVGTALAHVGDMGFPLVVKADGLAAGKGVVIATTQGEAVTAIESLAGRGSLLLEEFLRGSECSLLFLCDGKSVLPFAPARDYKRAEDGDVGPNTGGMGSFSPVPDVTSAVQRDAYEHIALRVLAGLADEQIDYRGVLYAGCMVTQDGVKVLEFNCRFGDPETQVLMPRIQGDLVPALVACAKGRLADAWLEWRDETAVCVQMVSSGYPAAPVTGMIIGGLDKVSQDVMVFHGGTRQEDDQLVTAGGRVLGITAIGATMAEARAGAYAGVSAIHFKGAQWRTDIASGMDATRKGEQT</sequence>
<dbReference type="UniPathway" id="UPA00074">
    <property type="reaction ID" value="UER00125"/>
</dbReference>
<dbReference type="GO" id="GO:0006189">
    <property type="term" value="P:'de novo' IMP biosynthetic process"/>
    <property type="evidence" value="ECO:0007669"/>
    <property type="project" value="UniProtKB-UniRule"/>
</dbReference>
<dbReference type="AlphaFoldDB" id="A0A398D508"/>
<dbReference type="PANTHER" id="PTHR43472:SF1">
    <property type="entry name" value="PHOSPHORIBOSYLAMINE--GLYCINE LIGASE, CHLOROPLASTIC"/>
    <property type="match status" value="1"/>
</dbReference>
<dbReference type="Proteomes" id="UP000266260">
    <property type="component" value="Unassembled WGS sequence"/>
</dbReference>
<comment type="similarity">
    <text evidence="11 14">Belongs to the GARS family.</text>
</comment>
<comment type="cofactor">
    <cofactor evidence="2">
        <name>Mg(2+)</name>
        <dbReference type="ChEBI" id="CHEBI:18420"/>
    </cofactor>
</comment>
<organism evidence="17 18">
    <name type="scientific">Candidatus Cryosericum odellii</name>
    <dbReference type="NCBI Taxonomy" id="2290917"/>
    <lineage>
        <taxon>Bacteria</taxon>
        <taxon>Pseudomonadati</taxon>
        <taxon>Caldisericota/Cryosericota group</taxon>
        <taxon>Candidatus Cryosericota</taxon>
        <taxon>Candidatus Cryosericia</taxon>
        <taxon>Candidatus Cryosericales</taxon>
        <taxon>Candidatus Cryosericaceae</taxon>
        <taxon>Candidatus Cryosericum</taxon>
    </lineage>
</organism>
<evidence type="ECO:0000256" key="1">
    <source>
        <dbReference type="ARBA" id="ARBA00001936"/>
    </source>
</evidence>
<dbReference type="Pfam" id="PF02843">
    <property type="entry name" value="GARS_C"/>
    <property type="match status" value="1"/>
</dbReference>
<dbReference type="EC" id="6.3.4.13" evidence="4 14"/>
<dbReference type="PROSITE" id="PS00184">
    <property type="entry name" value="GARS"/>
    <property type="match status" value="1"/>
</dbReference>
<accession>A0A398D508</accession>
<evidence type="ECO:0000256" key="9">
    <source>
        <dbReference type="ARBA" id="ARBA00022840"/>
    </source>
</evidence>
<evidence type="ECO:0000256" key="15">
    <source>
        <dbReference type="PROSITE-ProRule" id="PRU00409"/>
    </source>
</evidence>
<dbReference type="GO" id="GO:0046872">
    <property type="term" value="F:metal ion binding"/>
    <property type="evidence" value="ECO:0007669"/>
    <property type="project" value="UniProtKB-KW"/>
</dbReference>
<keyword evidence="9 15" id="KW-0067">ATP-binding</keyword>
<protein>
    <recommendedName>
        <fullName evidence="4 14">Phosphoribosylamine--glycine ligase</fullName>
        <ecNumber evidence="4 14">6.3.4.13</ecNumber>
    </recommendedName>
    <alternativeName>
        <fullName evidence="14">GARS</fullName>
    </alternativeName>
    <alternativeName>
        <fullName evidence="12 14">Glycinamide ribonucleotide synthetase</fullName>
    </alternativeName>
    <alternativeName>
        <fullName evidence="13 14">Phosphoribosylglycinamide synthetase</fullName>
    </alternativeName>
</protein>
<dbReference type="FunFam" id="3.40.50.20:FF:000006">
    <property type="entry name" value="Phosphoribosylamine--glycine ligase, chloroplastic"/>
    <property type="match status" value="1"/>
</dbReference>
<keyword evidence="5 14" id="KW-0436">Ligase</keyword>
<dbReference type="SMART" id="SM01209">
    <property type="entry name" value="GARS_A"/>
    <property type="match status" value="1"/>
</dbReference>
<dbReference type="NCBIfam" id="TIGR00877">
    <property type="entry name" value="purD"/>
    <property type="match status" value="1"/>
</dbReference>
<dbReference type="InterPro" id="IPR011054">
    <property type="entry name" value="Rudment_hybrid_motif"/>
</dbReference>
<dbReference type="Pfam" id="PF01071">
    <property type="entry name" value="GARS_A"/>
    <property type="match status" value="1"/>
</dbReference>
<evidence type="ECO:0000313" key="18">
    <source>
        <dbReference type="Proteomes" id="UP000266260"/>
    </source>
</evidence>
<comment type="cofactor">
    <cofactor evidence="1">
        <name>Mn(2+)</name>
        <dbReference type="ChEBI" id="CHEBI:29035"/>
    </cofactor>
</comment>
<dbReference type="SUPFAM" id="SSF56059">
    <property type="entry name" value="Glutathione synthetase ATP-binding domain-like"/>
    <property type="match status" value="1"/>
</dbReference>
<dbReference type="EMBL" id="QXIT01000100">
    <property type="protein sequence ID" value="RIE07578.1"/>
    <property type="molecule type" value="Genomic_DNA"/>
</dbReference>